<evidence type="ECO:0000256" key="4">
    <source>
        <dbReference type="ARBA" id="ARBA00022801"/>
    </source>
</evidence>
<dbReference type="RefSeq" id="WP_109793562.1">
    <property type="nucleotide sequence ID" value="NZ_PHIG01000032.1"/>
</dbReference>
<feature type="domain" description="Isochorismatase-like" evidence="9">
    <location>
        <begin position="9"/>
        <end position="201"/>
    </location>
</feature>
<keyword evidence="3" id="KW-0479">Metal-binding</keyword>
<dbReference type="AlphaFoldDB" id="A0A2M9G1E1"/>
<dbReference type="EMBL" id="PHIG01000032">
    <property type="protein sequence ID" value="PJK29538.1"/>
    <property type="molecule type" value="Genomic_DNA"/>
</dbReference>
<evidence type="ECO:0000259" key="9">
    <source>
        <dbReference type="Pfam" id="PF00857"/>
    </source>
</evidence>
<dbReference type="EC" id="3.5.1.19" evidence="6"/>
<dbReference type="PANTHER" id="PTHR11080">
    <property type="entry name" value="PYRAZINAMIDASE/NICOTINAMIDASE"/>
    <property type="match status" value="1"/>
</dbReference>
<dbReference type="PANTHER" id="PTHR11080:SF2">
    <property type="entry name" value="LD05707P"/>
    <property type="match status" value="1"/>
</dbReference>
<dbReference type="Proteomes" id="UP000229498">
    <property type="component" value="Unassembled WGS sequence"/>
</dbReference>
<dbReference type="Gene3D" id="3.40.50.850">
    <property type="entry name" value="Isochorismatase-like"/>
    <property type="match status" value="1"/>
</dbReference>
<gene>
    <name evidence="10" type="ORF">CVT23_10780</name>
</gene>
<dbReference type="Pfam" id="PF00857">
    <property type="entry name" value="Isochorismatase"/>
    <property type="match status" value="1"/>
</dbReference>
<dbReference type="SUPFAM" id="SSF52499">
    <property type="entry name" value="Isochorismatase-like hydrolases"/>
    <property type="match status" value="1"/>
</dbReference>
<name>A0A2M9G1E1_9PROT</name>
<dbReference type="InterPro" id="IPR052347">
    <property type="entry name" value="Isochorismatase_Nicotinamidase"/>
</dbReference>
<accession>A0A2M9G1E1</accession>
<evidence type="ECO:0000313" key="10">
    <source>
        <dbReference type="EMBL" id="PJK29538.1"/>
    </source>
</evidence>
<dbReference type="OrthoDB" id="9791276at2"/>
<dbReference type="GO" id="GO:0046872">
    <property type="term" value="F:metal ion binding"/>
    <property type="evidence" value="ECO:0007669"/>
    <property type="project" value="UniProtKB-KW"/>
</dbReference>
<reference evidence="10 11" key="1">
    <citation type="submission" date="2017-11" db="EMBL/GenBank/DDBJ databases">
        <title>Draft genome sequence of Rhizobiales bacterium SY3-13.</title>
        <authorList>
            <person name="Sun C."/>
        </authorList>
    </citation>
    <scope>NUCLEOTIDE SEQUENCE [LARGE SCALE GENOMIC DNA]</scope>
    <source>
        <strain evidence="10 11">SY3-13</strain>
    </source>
</reference>
<dbReference type="NCBIfam" id="NF008623">
    <property type="entry name" value="PRK11609.1"/>
    <property type="match status" value="1"/>
</dbReference>
<evidence type="ECO:0000256" key="1">
    <source>
        <dbReference type="ARBA" id="ARBA00006336"/>
    </source>
</evidence>
<keyword evidence="4" id="KW-0378">Hydrolase</keyword>
<comment type="similarity">
    <text evidence="1">Belongs to the isochorismatase family.</text>
</comment>
<dbReference type="InterPro" id="IPR000868">
    <property type="entry name" value="Isochorismatase-like_dom"/>
</dbReference>
<protein>
    <recommendedName>
        <fullName evidence="8">Nicotinamidase</fullName>
        <ecNumber evidence="6">3.5.1.19</ecNumber>
    </recommendedName>
    <alternativeName>
        <fullName evidence="7">Nicotinamide deamidase</fullName>
    </alternativeName>
</protein>
<proteinExistence type="inferred from homology"/>
<evidence type="ECO:0000256" key="2">
    <source>
        <dbReference type="ARBA" id="ARBA00022642"/>
    </source>
</evidence>
<dbReference type="GO" id="GO:0008936">
    <property type="term" value="F:nicotinamidase activity"/>
    <property type="evidence" value="ECO:0007669"/>
    <property type="project" value="UniProtKB-EC"/>
</dbReference>
<dbReference type="CDD" id="cd01011">
    <property type="entry name" value="nicotinamidase"/>
    <property type="match status" value="1"/>
</dbReference>
<dbReference type="GO" id="GO:0019363">
    <property type="term" value="P:pyridine nucleotide biosynthetic process"/>
    <property type="evidence" value="ECO:0007669"/>
    <property type="project" value="UniProtKB-KW"/>
</dbReference>
<evidence type="ECO:0000256" key="5">
    <source>
        <dbReference type="ARBA" id="ARBA00037900"/>
    </source>
</evidence>
<evidence type="ECO:0000256" key="6">
    <source>
        <dbReference type="ARBA" id="ARBA00039017"/>
    </source>
</evidence>
<evidence type="ECO:0000256" key="3">
    <source>
        <dbReference type="ARBA" id="ARBA00022723"/>
    </source>
</evidence>
<evidence type="ECO:0000256" key="7">
    <source>
        <dbReference type="ARBA" id="ARBA00043224"/>
    </source>
</evidence>
<dbReference type="FunFam" id="3.40.50.850:FF:000006">
    <property type="entry name" value="Bifunctional pyrazinamidase/nicotinamidase"/>
    <property type="match status" value="1"/>
</dbReference>
<evidence type="ECO:0000256" key="8">
    <source>
        <dbReference type="ARBA" id="ARBA00072277"/>
    </source>
</evidence>
<comment type="pathway">
    <text evidence="5">Cofactor biosynthesis; nicotinate biosynthesis; nicotinate from nicotinamide: step 1/1.</text>
</comment>
<keyword evidence="2" id="KW-0662">Pyridine nucleotide biosynthesis</keyword>
<evidence type="ECO:0000313" key="11">
    <source>
        <dbReference type="Proteomes" id="UP000229498"/>
    </source>
</evidence>
<keyword evidence="11" id="KW-1185">Reference proteome</keyword>
<sequence>MAFDTARDLLLLIDIQNDFCPGGALAVADGDSVVPVANRLAGQFEHVAATQDWHPADHFSFATHHAGRAPFESIDAPYGPQTLWPDHCVQGTGGAAFHPDLDIGRAEVIVRKGYRPDLDSYSAFFENDQRTPTGLGGYCRERGFERIVMAGLATDFCVAWSALDARRLGFEVTVVLEGCRAIDLDGSLDKALHDMRAAGVEFDRAA</sequence>
<comment type="caution">
    <text evidence="10">The sequence shown here is derived from an EMBL/GenBank/DDBJ whole genome shotgun (WGS) entry which is preliminary data.</text>
</comment>
<dbReference type="InterPro" id="IPR036380">
    <property type="entry name" value="Isochorismatase-like_sf"/>
</dbReference>
<organism evidence="10 11">
    <name type="scientific">Minwuia thermotolerans</name>
    <dbReference type="NCBI Taxonomy" id="2056226"/>
    <lineage>
        <taxon>Bacteria</taxon>
        <taxon>Pseudomonadati</taxon>
        <taxon>Pseudomonadota</taxon>
        <taxon>Alphaproteobacteria</taxon>
        <taxon>Minwuiales</taxon>
        <taxon>Minwuiaceae</taxon>
        <taxon>Minwuia</taxon>
    </lineage>
</organism>